<feature type="compositionally biased region" description="Polar residues" evidence="1">
    <location>
        <begin position="360"/>
        <end position="379"/>
    </location>
</feature>
<accession>A0A829Y5L3</accession>
<keyword evidence="3" id="KW-1185">Reference proteome</keyword>
<dbReference type="AlphaFoldDB" id="A0A829Y5L3"/>
<reference evidence="3" key="1">
    <citation type="submission" date="2020-01" db="EMBL/GenBank/DDBJ databases">
        <title>'Steroidobacter agaridevorans' sp. nov., agar-degrading bacteria isolated from rhizosphere soils.</title>
        <authorList>
            <person name="Ikenaga M."/>
            <person name="Kataoka M."/>
            <person name="Murouchi A."/>
            <person name="Katsuragi S."/>
            <person name="Sakai M."/>
        </authorList>
    </citation>
    <scope>NUCLEOTIDE SEQUENCE [LARGE SCALE GENOMIC DNA]</scope>
    <source>
        <strain evidence="3">YU21-B</strain>
    </source>
</reference>
<dbReference type="Proteomes" id="UP000445000">
    <property type="component" value="Unassembled WGS sequence"/>
</dbReference>
<sequence>MSKVVLISVASSVGLGLLSLHLVKQLKEGEATIADLQAQVATLQEQQQREPAPLPRENTPPPEVIAPQPSEVIGTPPKEPPKKVGVVTANGQLMPSSPPNREDRMRIYREHRERQRQLMQDPEYREAMRVQTRGNFARQYPGVIQELGLDSQQAEEFFDLLADQQMRSNEQMQPMWDMEGVDPTDQAAMQERQRKIATQAAENQRKSEAEMAARFGQDKLQAWKEYQSTMGVRFELENLRSTLASSGMPLNEELSKPMLKALAQAQTQALTAEAPEYAAAVSRGAAPALAARVVTSNNFDDSTMERHIEAQRKRNQRTLDALSPYLSFEQREAIEQQQEAQLKMQEAQYRLMRAQRKTDPNSNGTYFVEGSSNLMPLRP</sequence>
<gene>
    <name evidence="2" type="ORF">GCM10011487_04870</name>
</gene>
<protein>
    <submittedName>
        <fullName evidence="2">Uncharacterized protein</fullName>
    </submittedName>
</protein>
<feature type="region of interest" description="Disordered" evidence="1">
    <location>
        <begin position="42"/>
        <end position="62"/>
    </location>
</feature>
<name>A0A829Y5L3_9GAMM</name>
<evidence type="ECO:0000313" key="2">
    <source>
        <dbReference type="EMBL" id="GFE78487.1"/>
    </source>
</evidence>
<comment type="caution">
    <text evidence="2">The sequence shown here is derived from an EMBL/GenBank/DDBJ whole genome shotgun (WGS) entry which is preliminary data.</text>
</comment>
<dbReference type="RefSeq" id="WP_161810385.1">
    <property type="nucleotide sequence ID" value="NZ_BLJN01000001.1"/>
</dbReference>
<proteinExistence type="predicted"/>
<evidence type="ECO:0000256" key="1">
    <source>
        <dbReference type="SAM" id="MobiDB-lite"/>
    </source>
</evidence>
<organism evidence="2 3">
    <name type="scientific">Steroidobacter agaridevorans</name>
    <dbReference type="NCBI Taxonomy" id="2695856"/>
    <lineage>
        <taxon>Bacteria</taxon>
        <taxon>Pseudomonadati</taxon>
        <taxon>Pseudomonadota</taxon>
        <taxon>Gammaproteobacteria</taxon>
        <taxon>Steroidobacterales</taxon>
        <taxon>Steroidobacteraceae</taxon>
        <taxon>Steroidobacter</taxon>
    </lineage>
</organism>
<feature type="region of interest" description="Disordered" evidence="1">
    <location>
        <begin position="355"/>
        <end position="379"/>
    </location>
</feature>
<feature type="compositionally biased region" description="Pro residues" evidence="1">
    <location>
        <begin position="52"/>
        <end position="62"/>
    </location>
</feature>
<evidence type="ECO:0000313" key="3">
    <source>
        <dbReference type="Proteomes" id="UP000445000"/>
    </source>
</evidence>
<dbReference type="EMBL" id="BLJN01000001">
    <property type="protein sequence ID" value="GFE78487.1"/>
    <property type="molecule type" value="Genomic_DNA"/>
</dbReference>